<dbReference type="InterPro" id="IPR024079">
    <property type="entry name" value="MetalloPept_cat_dom_sf"/>
</dbReference>
<evidence type="ECO:0000256" key="3">
    <source>
        <dbReference type="ARBA" id="ARBA00007357"/>
    </source>
</evidence>
<feature type="region of interest" description="Disordered" evidence="9">
    <location>
        <begin position="246"/>
        <end position="272"/>
    </location>
</feature>
<keyword evidence="5" id="KW-0479">Metal-binding</keyword>
<sequence>MNAWPTEGSDAMGPTVTRAVSAISCQPPLKNGGDLRETGYLIAVGSRTARFRRKHRKKLLWIVLLILLILAVLNLALLIYSANLALSIDDTVNPCNNFYQYSCGKWAESHPRPDAYRSYDWFRDKQTKVYTAVRDFFERKEALNTTQYPKPVQQAKDMYTACIDVETLDIRGLNPVLDVLKELRLPVYPTLINLTNDVDYNNYTFDWLEAVIKIKKNLGMDVLIGFDIFADTKNSSIYRLSMGSPETTNPFPSMHNKRKRHKRRNKAKHSNFFRSRQSSRETKFISAKENHRENIIGDDTEEVVDVLAIHTTSELRSVFDKLYVDLGEAYNTAESSPSRSLRCASAVDDMLGMAVAYVLADPNFVKATKPKIQVMLKELKNALAHLIGKTKWMDDNTKLETYRKIIDMRTLIGFPDWLMERGKLEMFYEGVEVNKEHHLENMINVVQVKIKKALNGFRKVHNYSAWATNPTEVNAYHTFQKNTISNSLNYGALGTILGHEITHGFDNYGRLFDKNGNFIPWWTNQTIELYVNMTQCFVEQYSSFYVQELDAHVNGKNTLGENIADNGGVREALVALKHHLWKYGPEPKLPGFEHLTPEQLFFLSYGNLWCGVATKDALKADLEDEHSPQIFRAIGSLQNMEDFARAWQCAPGSSMNPKKRCVIF</sequence>
<evidence type="ECO:0000256" key="9">
    <source>
        <dbReference type="SAM" id="MobiDB-lite"/>
    </source>
</evidence>
<dbReference type="InterPro" id="IPR018497">
    <property type="entry name" value="Peptidase_M13_C"/>
</dbReference>
<proteinExistence type="inferred from homology"/>
<name>A0ABN8HY79_9NEOP</name>
<dbReference type="PRINTS" id="PR00786">
    <property type="entry name" value="NEPRILYSIN"/>
</dbReference>
<feature type="non-terminal residue" evidence="13">
    <location>
        <position position="1"/>
    </location>
</feature>
<comment type="cofactor">
    <cofactor evidence="1">
        <name>Zn(2+)</name>
        <dbReference type="ChEBI" id="CHEBI:29105"/>
    </cofactor>
</comment>
<dbReference type="InterPro" id="IPR042089">
    <property type="entry name" value="Peptidase_M13_dom_2"/>
</dbReference>
<evidence type="ECO:0000256" key="4">
    <source>
        <dbReference type="ARBA" id="ARBA00022670"/>
    </source>
</evidence>
<dbReference type="Gene3D" id="3.40.390.10">
    <property type="entry name" value="Collagenase (Catalytic Domain)"/>
    <property type="match status" value="2"/>
</dbReference>
<evidence type="ECO:0000256" key="7">
    <source>
        <dbReference type="ARBA" id="ARBA00022833"/>
    </source>
</evidence>
<evidence type="ECO:0000256" key="6">
    <source>
        <dbReference type="ARBA" id="ARBA00022801"/>
    </source>
</evidence>
<dbReference type="Pfam" id="PF05649">
    <property type="entry name" value="Peptidase_M13_N"/>
    <property type="match status" value="2"/>
</dbReference>
<dbReference type="PANTHER" id="PTHR11733:SF133">
    <property type="entry name" value="PHOSPHATE-REGULATING NEUTRAL ENDOPEPTIDASE PHEX"/>
    <property type="match status" value="1"/>
</dbReference>
<evidence type="ECO:0000313" key="13">
    <source>
        <dbReference type="EMBL" id="CAH2041649.1"/>
    </source>
</evidence>
<organism evidence="13 14">
    <name type="scientific">Iphiclides podalirius</name>
    <name type="common">scarce swallowtail</name>
    <dbReference type="NCBI Taxonomy" id="110791"/>
    <lineage>
        <taxon>Eukaryota</taxon>
        <taxon>Metazoa</taxon>
        <taxon>Ecdysozoa</taxon>
        <taxon>Arthropoda</taxon>
        <taxon>Hexapoda</taxon>
        <taxon>Insecta</taxon>
        <taxon>Pterygota</taxon>
        <taxon>Neoptera</taxon>
        <taxon>Endopterygota</taxon>
        <taxon>Lepidoptera</taxon>
        <taxon>Glossata</taxon>
        <taxon>Ditrysia</taxon>
        <taxon>Papilionoidea</taxon>
        <taxon>Papilionidae</taxon>
        <taxon>Papilioninae</taxon>
        <taxon>Iphiclides</taxon>
    </lineage>
</organism>
<dbReference type="SUPFAM" id="SSF55486">
    <property type="entry name" value="Metalloproteases ('zincins'), catalytic domain"/>
    <property type="match status" value="1"/>
</dbReference>
<dbReference type="PANTHER" id="PTHR11733">
    <property type="entry name" value="ZINC METALLOPROTEASE FAMILY M13 NEPRILYSIN-RELATED"/>
    <property type="match status" value="1"/>
</dbReference>
<evidence type="ECO:0000256" key="10">
    <source>
        <dbReference type="SAM" id="Phobius"/>
    </source>
</evidence>
<feature type="domain" description="Peptidase M13 N-terminal" evidence="12">
    <location>
        <begin position="94"/>
        <end position="261"/>
    </location>
</feature>
<accession>A0ABN8HY79</accession>
<keyword evidence="7" id="KW-0862">Zinc</keyword>
<dbReference type="PROSITE" id="PS51885">
    <property type="entry name" value="NEPRILYSIN"/>
    <property type="match status" value="1"/>
</dbReference>
<keyword evidence="10" id="KW-0472">Membrane</keyword>
<evidence type="ECO:0000256" key="8">
    <source>
        <dbReference type="ARBA" id="ARBA00023049"/>
    </source>
</evidence>
<dbReference type="EMBL" id="OW152825">
    <property type="protein sequence ID" value="CAH2041649.1"/>
    <property type="molecule type" value="Genomic_DNA"/>
</dbReference>
<feature type="transmembrane region" description="Helical" evidence="10">
    <location>
        <begin position="59"/>
        <end position="80"/>
    </location>
</feature>
<dbReference type="InterPro" id="IPR008753">
    <property type="entry name" value="Peptidase_M13_N"/>
</dbReference>
<evidence type="ECO:0000256" key="2">
    <source>
        <dbReference type="ARBA" id="ARBA00004401"/>
    </source>
</evidence>
<evidence type="ECO:0008006" key="15">
    <source>
        <dbReference type="Google" id="ProtNLM"/>
    </source>
</evidence>
<evidence type="ECO:0000259" key="12">
    <source>
        <dbReference type="Pfam" id="PF05649"/>
    </source>
</evidence>
<keyword evidence="10" id="KW-0812">Transmembrane</keyword>
<reference evidence="13" key="1">
    <citation type="submission" date="2022-03" db="EMBL/GenBank/DDBJ databases">
        <authorList>
            <person name="Martin H S."/>
        </authorList>
    </citation>
    <scope>NUCLEOTIDE SEQUENCE</scope>
</reference>
<protein>
    <recommendedName>
        <fullName evidence="15">Endothelin-converting enzyme 1</fullName>
    </recommendedName>
</protein>
<keyword evidence="8" id="KW-0482">Metalloprotease</keyword>
<keyword evidence="10" id="KW-1133">Transmembrane helix</keyword>
<keyword evidence="4" id="KW-0645">Protease</keyword>
<comment type="similarity">
    <text evidence="3">Belongs to the peptidase M13 family.</text>
</comment>
<feature type="compositionally biased region" description="Basic residues" evidence="9">
    <location>
        <begin position="255"/>
        <end position="271"/>
    </location>
</feature>
<gene>
    <name evidence="13" type="ORF">IPOD504_LOCUS3318</name>
</gene>
<dbReference type="InterPro" id="IPR000718">
    <property type="entry name" value="Peptidase_M13"/>
</dbReference>
<dbReference type="CDD" id="cd08662">
    <property type="entry name" value="M13"/>
    <property type="match status" value="1"/>
</dbReference>
<evidence type="ECO:0000256" key="1">
    <source>
        <dbReference type="ARBA" id="ARBA00001947"/>
    </source>
</evidence>
<evidence type="ECO:0000313" key="14">
    <source>
        <dbReference type="Proteomes" id="UP000837857"/>
    </source>
</evidence>
<feature type="domain" description="Peptidase M13 C-terminal" evidence="11">
    <location>
        <begin position="481"/>
        <end position="662"/>
    </location>
</feature>
<dbReference type="Gene3D" id="1.10.1380.10">
    <property type="entry name" value="Neutral endopeptidase , domain2"/>
    <property type="match status" value="2"/>
</dbReference>
<feature type="domain" description="Peptidase M13 N-terminal" evidence="12">
    <location>
        <begin position="298"/>
        <end position="415"/>
    </location>
</feature>
<comment type="subcellular location">
    <subcellularLocation>
        <location evidence="2">Cell membrane</location>
        <topology evidence="2">Single-pass type II membrane protein</topology>
    </subcellularLocation>
</comment>
<dbReference type="Proteomes" id="UP000837857">
    <property type="component" value="Chromosome 13"/>
</dbReference>
<evidence type="ECO:0000256" key="5">
    <source>
        <dbReference type="ARBA" id="ARBA00022723"/>
    </source>
</evidence>
<keyword evidence="6" id="KW-0378">Hydrolase</keyword>
<dbReference type="Pfam" id="PF01431">
    <property type="entry name" value="Peptidase_M13"/>
    <property type="match status" value="1"/>
</dbReference>
<keyword evidence="14" id="KW-1185">Reference proteome</keyword>
<evidence type="ECO:0000259" key="11">
    <source>
        <dbReference type="Pfam" id="PF01431"/>
    </source>
</evidence>